<evidence type="ECO:0000259" key="2">
    <source>
        <dbReference type="Pfam" id="PF23951"/>
    </source>
</evidence>
<feature type="compositionally biased region" description="Polar residues" evidence="1">
    <location>
        <begin position="62"/>
        <end position="74"/>
    </location>
</feature>
<feature type="domain" description="DUF7282" evidence="2">
    <location>
        <begin position="65"/>
        <end position="179"/>
    </location>
</feature>
<dbReference type="AlphaFoldDB" id="A0A9E7NDN9"/>
<dbReference type="RefSeq" id="WP_254159786.1">
    <property type="nucleotide sequence ID" value="NZ_CP100355.1"/>
</dbReference>
<proteinExistence type="predicted"/>
<feature type="compositionally biased region" description="Acidic residues" evidence="1">
    <location>
        <begin position="38"/>
        <end position="58"/>
    </location>
</feature>
<organism evidence="3 4">
    <name type="scientific">Natronosalvus rutilus</name>
    <dbReference type="NCBI Taxonomy" id="2953753"/>
    <lineage>
        <taxon>Archaea</taxon>
        <taxon>Methanobacteriati</taxon>
        <taxon>Methanobacteriota</taxon>
        <taxon>Stenosarchaea group</taxon>
        <taxon>Halobacteria</taxon>
        <taxon>Halobacteriales</taxon>
        <taxon>Natrialbaceae</taxon>
        <taxon>Natronosalvus</taxon>
    </lineage>
</organism>
<dbReference type="Gene3D" id="2.60.40.10">
    <property type="entry name" value="Immunoglobulins"/>
    <property type="match status" value="1"/>
</dbReference>
<dbReference type="Proteomes" id="UP001056855">
    <property type="component" value="Chromosome"/>
</dbReference>
<keyword evidence="4" id="KW-1185">Reference proteome</keyword>
<evidence type="ECO:0000313" key="4">
    <source>
        <dbReference type="Proteomes" id="UP001056855"/>
    </source>
</evidence>
<feature type="region of interest" description="Disordered" evidence="1">
    <location>
        <begin position="32"/>
        <end position="74"/>
    </location>
</feature>
<dbReference type="InterPro" id="IPR055706">
    <property type="entry name" value="Slg1/2_DUF7282"/>
</dbReference>
<evidence type="ECO:0000256" key="1">
    <source>
        <dbReference type="SAM" id="MobiDB-lite"/>
    </source>
</evidence>
<dbReference type="Pfam" id="PF23951">
    <property type="entry name" value="DUF7282"/>
    <property type="match status" value="1"/>
</dbReference>
<feature type="region of interest" description="Disordered" evidence="1">
    <location>
        <begin position="182"/>
        <end position="255"/>
    </location>
</feature>
<feature type="compositionally biased region" description="Acidic residues" evidence="1">
    <location>
        <begin position="516"/>
        <end position="563"/>
    </location>
</feature>
<reference evidence="3" key="1">
    <citation type="submission" date="2022-06" db="EMBL/GenBank/DDBJ databases">
        <title>Diverse halophilic archaea isolated from saline environments.</title>
        <authorList>
            <person name="Cui H.-L."/>
        </authorList>
    </citation>
    <scope>NUCLEOTIDE SEQUENCE</scope>
    <source>
        <strain evidence="3">WLHS1</strain>
    </source>
</reference>
<sequence length="576" mass="62080">MSTRKHVVVVLVALMMLTSGVALVGAASASSGTSLAIQDDETNDTENDTENDTSEADNETTQPSASVTFSDQTTDGTSVVVDEVTMEEGGFVTIHDSSLLVGNVIESVLGTSEYLEAGTHEDVEVQLDTSLEESETLIAMPHLDTNDNETYDFVETEGEDDGPYLTEDGEPVTDEAAVTLESAEEPANETDDVDDSEADNETDDAEDEKPSECPVEEEDDGDDAEAEPPADDADEEPANDSDDAPVMEPDADAVEDGVTIVNANFSEVTIEEVTIENVYILVLDDEEALDRLEEMLGDEENVTVVDGEDEMDGVDDNETDDGLDDETDVGDDDDMDDNETDDETDVGDDDDMDDNETDDGLDDNETDDEADDGLDDNETDVGDDDDMDDNETDVGDDNETDAGVGDGDDMDDNETDVGDGDMESFTVENLEAPENATVGDTITVNATVTNPNDEEATQDVEFRLQGNLVESQSVTLDADSSDTVEFEVDTTGVEAGEYVHMVLTDEFGEVAFIELIEEDEMDDTETDEDDADDNETDADDNDTDETDDYDDNETDDNETDDTDTDSRIPIGVVGLV</sequence>
<dbReference type="KEGG" id="sawl:NGM29_07245"/>
<feature type="region of interest" description="Disordered" evidence="1">
    <location>
        <begin position="516"/>
        <end position="576"/>
    </location>
</feature>
<dbReference type="GeneID" id="73289829"/>
<dbReference type="InterPro" id="IPR013783">
    <property type="entry name" value="Ig-like_fold"/>
</dbReference>
<feature type="compositionally biased region" description="Acidic residues" evidence="1">
    <location>
        <begin position="295"/>
        <end position="422"/>
    </location>
</feature>
<evidence type="ECO:0000313" key="3">
    <source>
        <dbReference type="EMBL" id="UTF55039.1"/>
    </source>
</evidence>
<protein>
    <recommendedName>
        <fullName evidence="2">DUF7282 domain-containing protein</fullName>
    </recommendedName>
</protein>
<feature type="region of interest" description="Disordered" evidence="1">
    <location>
        <begin position="295"/>
        <end position="424"/>
    </location>
</feature>
<dbReference type="EMBL" id="CP100355">
    <property type="protein sequence ID" value="UTF55039.1"/>
    <property type="molecule type" value="Genomic_DNA"/>
</dbReference>
<accession>A0A9E7NDN9</accession>
<gene>
    <name evidence="3" type="ORF">NGM29_07245</name>
</gene>
<name>A0A9E7NDN9_9EURY</name>